<keyword evidence="1" id="KW-0732">Signal</keyword>
<protein>
    <recommendedName>
        <fullName evidence="4">Peptidoglycan-binding protein, CsiV</fullName>
    </recommendedName>
</protein>
<reference evidence="2 3" key="1">
    <citation type="submission" date="2015-10" db="EMBL/GenBank/DDBJ databases">
        <title>Metagenome-Assembled Genomes uncover a global brackish microbiome.</title>
        <authorList>
            <person name="Hugerth L.W."/>
            <person name="Larsson J."/>
            <person name="Alneberg J."/>
            <person name="Lindh M.V."/>
            <person name="Legrand C."/>
            <person name="Pinhassi J."/>
            <person name="Andersson A.F."/>
        </authorList>
    </citation>
    <scope>NUCLEOTIDE SEQUENCE [LARGE SCALE GENOMIC DNA]</scope>
    <source>
        <strain evidence="2">BACL22 MAG-120619-bin3</strain>
    </source>
</reference>
<comment type="caution">
    <text evidence="2">The sequence shown here is derived from an EMBL/GenBank/DDBJ whole genome shotgun (WGS) entry which is preliminary data.</text>
</comment>
<dbReference type="InterPro" id="IPR021241">
    <property type="entry name" value="CsiV"/>
</dbReference>
<gene>
    <name evidence="2" type="ORF">ABR85_12220</name>
</gene>
<sequence>MRKHSRVKPVGALKAALAACVALASFGSTAQGERWFTFEVSVFSNELASDRAQELPIKKVDAALNNGPVINLTQFFDLLNIAQWPDQTASQTPASPEPVSEPLPEPLAAGEKSFKFVDLMRDPLIALSSSVSDFQQTNRALERSPDYRLLAHEVWRQPLADEGKSTPIRIVGGRQRAGSFELMGTIDLHFNSRQDRIVLETNLMLEANSTGDLVFHHQQSREMRSTEFHYLDSPAIGVIILAQPYEVPPLNPPGSTTELGC</sequence>
<evidence type="ECO:0000313" key="3">
    <source>
        <dbReference type="Proteomes" id="UP000051242"/>
    </source>
</evidence>
<proteinExistence type="predicted"/>
<name>A0A0R2TAM2_9GAMM</name>
<dbReference type="Pfam" id="PF10972">
    <property type="entry name" value="CsiV"/>
    <property type="match status" value="1"/>
</dbReference>
<organism evidence="2 3">
    <name type="scientific">OM182 bacterium BACL3 MAG-120619-bin3</name>
    <dbReference type="NCBI Taxonomy" id="1655593"/>
    <lineage>
        <taxon>Bacteria</taxon>
        <taxon>Pseudomonadati</taxon>
        <taxon>Pseudomonadota</taxon>
        <taxon>Gammaproteobacteria</taxon>
        <taxon>OMG group</taxon>
        <taxon>OM182 clade</taxon>
    </lineage>
</organism>
<dbReference type="AlphaFoldDB" id="A0A0R2TAM2"/>
<dbReference type="Proteomes" id="UP000051242">
    <property type="component" value="Unassembled WGS sequence"/>
</dbReference>
<dbReference type="EMBL" id="LICD01000048">
    <property type="protein sequence ID" value="KRO82147.1"/>
    <property type="molecule type" value="Genomic_DNA"/>
</dbReference>
<evidence type="ECO:0000256" key="1">
    <source>
        <dbReference type="SAM" id="SignalP"/>
    </source>
</evidence>
<feature type="chain" id="PRO_5006424574" description="Peptidoglycan-binding protein, CsiV" evidence="1">
    <location>
        <begin position="31"/>
        <end position="261"/>
    </location>
</feature>
<accession>A0A0R2TAM2</accession>
<feature type="signal peptide" evidence="1">
    <location>
        <begin position="1"/>
        <end position="30"/>
    </location>
</feature>
<evidence type="ECO:0008006" key="4">
    <source>
        <dbReference type="Google" id="ProtNLM"/>
    </source>
</evidence>
<evidence type="ECO:0000313" key="2">
    <source>
        <dbReference type="EMBL" id="KRO82147.1"/>
    </source>
</evidence>